<dbReference type="AlphaFoldDB" id="A0A8S3U8L0"/>
<accession>A0A8S3U8L0</accession>
<dbReference type="OrthoDB" id="6060277at2759"/>
<keyword evidence="2" id="KW-1185">Reference proteome</keyword>
<dbReference type="EMBL" id="CAJPWZ010002493">
    <property type="protein sequence ID" value="CAG2238851.1"/>
    <property type="molecule type" value="Genomic_DNA"/>
</dbReference>
<proteinExistence type="predicted"/>
<reference evidence="1" key="1">
    <citation type="submission" date="2021-03" db="EMBL/GenBank/DDBJ databases">
        <authorList>
            <person name="Bekaert M."/>
        </authorList>
    </citation>
    <scope>NUCLEOTIDE SEQUENCE</scope>
</reference>
<organism evidence="1 2">
    <name type="scientific">Mytilus edulis</name>
    <name type="common">Blue mussel</name>
    <dbReference type="NCBI Taxonomy" id="6550"/>
    <lineage>
        <taxon>Eukaryota</taxon>
        <taxon>Metazoa</taxon>
        <taxon>Spiralia</taxon>
        <taxon>Lophotrochozoa</taxon>
        <taxon>Mollusca</taxon>
        <taxon>Bivalvia</taxon>
        <taxon>Autobranchia</taxon>
        <taxon>Pteriomorphia</taxon>
        <taxon>Mytilida</taxon>
        <taxon>Mytiloidea</taxon>
        <taxon>Mytilidae</taxon>
        <taxon>Mytilinae</taxon>
        <taxon>Mytilus</taxon>
    </lineage>
</organism>
<dbReference type="Proteomes" id="UP000683360">
    <property type="component" value="Unassembled WGS sequence"/>
</dbReference>
<comment type="caution">
    <text evidence="1">The sequence shown here is derived from an EMBL/GenBank/DDBJ whole genome shotgun (WGS) entry which is preliminary data.</text>
</comment>
<name>A0A8S3U8L0_MYTED</name>
<evidence type="ECO:0000313" key="1">
    <source>
        <dbReference type="EMBL" id="CAG2238851.1"/>
    </source>
</evidence>
<protein>
    <submittedName>
        <fullName evidence="1">Uncharacterized protein</fullName>
    </submittedName>
</protein>
<sequence>MEELILLLPEGNVIRENYESASKAIVDMNSSDLKKEIENFVSAALEIKKSNNEDFSSNISIGVKLVRGAFKILSSLKDNPVAASAYYILSIGMAAFNMKEEPNINNVTKGILGQEKDQEMTNECDGAKLVFISSTKFLCGIGVGKLASHEISSLSAHVPIDTGVSLLGKLASIIKDLQNKTCRIHLDVRKTLQFERLMKYAHMYCCLAILRKGVLLHMYTLLHISDSPGIANGIKAVLDEQNAQDTSLLEFLTKPNKENVILSFFFDPIQYEIVEKFLGLREMKENELKHLTEGPFTIRPLANPTKRLYMANVPGSFIRVSDNVEDSQTKFRFHAKYYNTFTISSLRWPEYFIRMEMGGLWVAGKKGSPDGQADFKIVQVKDKEKTYYLLAPTAMKTTLLYAAFKGRVCGETCKPNNNQFWMIEKC</sequence>
<gene>
    <name evidence="1" type="ORF">MEDL_51254</name>
</gene>
<evidence type="ECO:0000313" key="2">
    <source>
        <dbReference type="Proteomes" id="UP000683360"/>
    </source>
</evidence>